<accession>A0A6M0H4A8</accession>
<comment type="subcellular location">
    <subcellularLocation>
        <location evidence="1">Cell membrane</location>
        <topology evidence="1">Peripheral membrane protein</topology>
    </subcellularLocation>
</comment>
<evidence type="ECO:0000259" key="11">
    <source>
        <dbReference type="PROSITE" id="PS50893"/>
    </source>
</evidence>
<keyword evidence="5" id="KW-0677">Repeat</keyword>
<gene>
    <name evidence="12" type="ORF">G3M99_11865</name>
</gene>
<evidence type="ECO:0000256" key="7">
    <source>
        <dbReference type="ARBA" id="ARBA00022840"/>
    </source>
</evidence>
<dbReference type="GO" id="GO:0042626">
    <property type="term" value="F:ATPase-coupled transmembrane transporter activity"/>
    <property type="evidence" value="ECO:0007669"/>
    <property type="project" value="TreeGrafter"/>
</dbReference>
<dbReference type="InterPro" id="IPR015856">
    <property type="entry name" value="ABC_transpr_CbiO/EcfA_su"/>
</dbReference>
<evidence type="ECO:0000256" key="5">
    <source>
        <dbReference type="ARBA" id="ARBA00022737"/>
    </source>
</evidence>
<proteinExistence type="inferred from homology"/>
<keyword evidence="4" id="KW-1003">Cell membrane</keyword>
<dbReference type="Pfam" id="PF00005">
    <property type="entry name" value="ABC_tran"/>
    <property type="match status" value="2"/>
</dbReference>
<keyword evidence="8" id="KW-1278">Translocase</keyword>
<dbReference type="SMART" id="SM00382">
    <property type="entry name" value="AAA"/>
    <property type="match status" value="2"/>
</dbReference>
<comment type="similarity">
    <text evidence="2">Belongs to the ABC transporter superfamily.</text>
</comment>
<dbReference type="InterPro" id="IPR027417">
    <property type="entry name" value="P-loop_NTPase"/>
</dbReference>
<sequence>MINIDNVFFAYPTEKNHNIKNIDIKINHGECVLLCGKSGCGKTTVTKLVNGLIPHFINGDLKGNVHVNNMNVKETEMYKLSLKIGSVFQNPKSQFFNIDSDSELAFGLENQGLEPKYMRDRINKVVKELNIKKLLKRNIFKMSGGEKQILAFSSVHAMNPDIYVLDEPSANLDANKIKLLKELLIKIKNQGKTILITEHRIYYLADIIDKIVFIDDGEIKSQLTREEFLNLEDSTRRNMGLRTLKIPEIEEKFHIVEDKKSHEAELVIENLSCNYGKKEVFKDISFSASAGDIIGILGENGAGKTTLMRCLAGLIKEKSGNVFIDGEKLNYKQRLDYHYMIMQDVTHQLFAESVIEEFTLTNENIPKEKILSILEEFNLDKFKGKHPMSLSGGQKQRLAIAVGALANKRILIFDEPTSGLDYIHMYKVSNIIKKLSKENHIIFIVTHDKELFEITCNKGLKLENGRKVKEFLVK</sequence>
<protein>
    <submittedName>
        <fullName evidence="12">ABC transporter ATP-binding protein</fullName>
    </submittedName>
</protein>
<evidence type="ECO:0000256" key="4">
    <source>
        <dbReference type="ARBA" id="ARBA00022475"/>
    </source>
</evidence>
<dbReference type="AlphaFoldDB" id="A0A6M0H4A8"/>
<dbReference type="EMBL" id="JAAGPU010000021">
    <property type="protein sequence ID" value="NEU05535.1"/>
    <property type="molecule type" value="Genomic_DNA"/>
</dbReference>
<name>A0A6M0H4A8_9CLOT</name>
<dbReference type="RefSeq" id="WP_061996355.1">
    <property type="nucleotide sequence ID" value="NZ_JAAGPU010000021.1"/>
</dbReference>
<evidence type="ECO:0000256" key="9">
    <source>
        <dbReference type="ARBA" id="ARBA00023136"/>
    </source>
</evidence>
<dbReference type="PROSITE" id="PS50893">
    <property type="entry name" value="ABC_TRANSPORTER_2"/>
    <property type="match status" value="2"/>
</dbReference>
<dbReference type="InterPro" id="IPR003439">
    <property type="entry name" value="ABC_transporter-like_ATP-bd"/>
</dbReference>
<dbReference type="InterPro" id="IPR050095">
    <property type="entry name" value="ECF_ABC_transporter_ATP-bd"/>
</dbReference>
<dbReference type="GO" id="GO:0016887">
    <property type="term" value="F:ATP hydrolysis activity"/>
    <property type="evidence" value="ECO:0007669"/>
    <property type="project" value="InterPro"/>
</dbReference>
<evidence type="ECO:0000256" key="1">
    <source>
        <dbReference type="ARBA" id="ARBA00004202"/>
    </source>
</evidence>
<dbReference type="PANTHER" id="PTHR43553:SF23">
    <property type="entry name" value="ABC TRANSPORTER ATP-BINDING COMPONENT"/>
    <property type="match status" value="1"/>
</dbReference>
<dbReference type="GO" id="GO:0005524">
    <property type="term" value="F:ATP binding"/>
    <property type="evidence" value="ECO:0007669"/>
    <property type="project" value="UniProtKB-KW"/>
</dbReference>
<feature type="domain" description="ABC transporter" evidence="11">
    <location>
        <begin position="2"/>
        <end position="241"/>
    </location>
</feature>
<evidence type="ECO:0000256" key="8">
    <source>
        <dbReference type="ARBA" id="ARBA00022967"/>
    </source>
</evidence>
<dbReference type="PROSITE" id="PS00211">
    <property type="entry name" value="ABC_TRANSPORTER_1"/>
    <property type="match status" value="1"/>
</dbReference>
<evidence type="ECO:0000313" key="13">
    <source>
        <dbReference type="Proteomes" id="UP000481872"/>
    </source>
</evidence>
<reference evidence="12 13" key="1">
    <citation type="submission" date="2020-02" db="EMBL/GenBank/DDBJ databases">
        <title>Genome assembly of a novel Clostridium senegalense strain.</title>
        <authorList>
            <person name="Gupta T.B."/>
            <person name="Jauregui R."/>
            <person name="Maclean P."/>
            <person name="Nawarathana A."/>
            <person name="Brightwell G."/>
        </authorList>
    </citation>
    <scope>NUCLEOTIDE SEQUENCE [LARGE SCALE GENOMIC DNA]</scope>
    <source>
        <strain evidence="12 13">AGRFS4</strain>
    </source>
</reference>
<organism evidence="12 13">
    <name type="scientific">Clostridium senegalense</name>
    <dbReference type="NCBI Taxonomy" id="1465809"/>
    <lineage>
        <taxon>Bacteria</taxon>
        <taxon>Bacillati</taxon>
        <taxon>Bacillota</taxon>
        <taxon>Clostridia</taxon>
        <taxon>Eubacteriales</taxon>
        <taxon>Clostridiaceae</taxon>
        <taxon>Clostridium</taxon>
    </lineage>
</organism>
<comment type="caution">
    <text evidence="12">The sequence shown here is derived from an EMBL/GenBank/DDBJ whole genome shotgun (WGS) entry which is preliminary data.</text>
</comment>
<keyword evidence="13" id="KW-1185">Reference proteome</keyword>
<dbReference type="Proteomes" id="UP000481872">
    <property type="component" value="Unassembled WGS sequence"/>
</dbReference>
<dbReference type="SUPFAM" id="SSF52540">
    <property type="entry name" value="P-loop containing nucleoside triphosphate hydrolases"/>
    <property type="match status" value="2"/>
</dbReference>
<evidence type="ECO:0000256" key="3">
    <source>
        <dbReference type="ARBA" id="ARBA00022448"/>
    </source>
</evidence>
<evidence type="ECO:0000313" key="12">
    <source>
        <dbReference type="EMBL" id="NEU05535.1"/>
    </source>
</evidence>
<feature type="domain" description="ABC transporter" evidence="11">
    <location>
        <begin position="266"/>
        <end position="472"/>
    </location>
</feature>
<evidence type="ECO:0000256" key="10">
    <source>
        <dbReference type="ARBA" id="ARBA00025157"/>
    </source>
</evidence>
<keyword evidence="7 12" id="KW-0067">ATP-binding</keyword>
<dbReference type="InterPro" id="IPR003593">
    <property type="entry name" value="AAA+_ATPase"/>
</dbReference>
<keyword evidence="6" id="KW-0547">Nucleotide-binding</keyword>
<dbReference type="Gene3D" id="3.40.50.300">
    <property type="entry name" value="P-loop containing nucleotide triphosphate hydrolases"/>
    <property type="match status" value="2"/>
</dbReference>
<dbReference type="InterPro" id="IPR017871">
    <property type="entry name" value="ABC_transporter-like_CS"/>
</dbReference>
<comment type="function">
    <text evidence="10">Probably part of an ABC transporter complex. Responsible for energy coupling to the transport system.</text>
</comment>
<keyword evidence="3" id="KW-0813">Transport</keyword>
<dbReference type="PANTHER" id="PTHR43553">
    <property type="entry name" value="HEAVY METAL TRANSPORTER"/>
    <property type="match status" value="1"/>
</dbReference>
<keyword evidence="9" id="KW-0472">Membrane</keyword>
<evidence type="ECO:0000256" key="2">
    <source>
        <dbReference type="ARBA" id="ARBA00005417"/>
    </source>
</evidence>
<dbReference type="CDD" id="cd03225">
    <property type="entry name" value="ABC_cobalt_CbiO_domain1"/>
    <property type="match status" value="1"/>
</dbReference>
<evidence type="ECO:0000256" key="6">
    <source>
        <dbReference type="ARBA" id="ARBA00022741"/>
    </source>
</evidence>
<dbReference type="GO" id="GO:0043190">
    <property type="term" value="C:ATP-binding cassette (ABC) transporter complex"/>
    <property type="evidence" value="ECO:0007669"/>
    <property type="project" value="TreeGrafter"/>
</dbReference>